<dbReference type="Gene3D" id="1.20.1440.30">
    <property type="entry name" value="Biosynthetic Protein domain"/>
    <property type="match status" value="1"/>
</dbReference>
<organism evidence="1 2">
    <name type="scientific">Priestia megaterium (strain ATCC 12872 / QMB1551)</name>
    <name type="common">Bacillus megaterium</name>
    <dbReference type="NCBI Taxonomy" id="545693"/>
    <lineage>
        <taxon>Bacteria</taxon>
        <taxon>Bacillati</taxon>
        <taxon>Bacillota</taxon>
        <taxon>Bacilli</taxon>
        <taxon>Bacillales</taxon>
        <taxon>Bacillaceae</taxon>
        <taxon>Priestia</taxon>
    </lineage>
</organism>
<dbReference type="KEGG" id="bmq:BMQ_3450"/>
<dbReference type="GO" id="GO:0016787">
    <property type="term" value="F:hydrolase activity"/>
    <property type="evidence" value="ECO:0007669"/>
    <property type="project" value="UniProtKB-KW"/>
</dbReference>
<evidence type="ECO:0000313" key="2">
    <source>
        <dbReference type="Proteomes" id="UP000000935"/>
    </source>
</evidence>
<dbReference type="Proteomes" id="UP000000935">
    <property type="component" value="Chromosome"/>
</dbReference>
<dbReference type="InterPro" id="IPR052036">
    <property type="entry name" value="Hydrolase/PRTase-associated"/>
</dbReference>
<dbReference type="PANTHER" id="PTHR31299:SF0">
    <property type="entry name" value="ESTERASE, PUTATIVE (AFU_ORTHOLOGUE AFUA_1G05850)-RELATED"/>
    <property type="match status" value="1"/>
</dbReference>
<dbReference type="HOGENOM" id="CLU_026490_0_0_9"/>
<dbReference type="EC" id="3.1.-.-" evidence="1"/>
<dbReference type="RefSeq" id="WP_013058146.1">
    <property type="nucleotide sequence ID" value="NC_014019.1"/>
</dbReference>
<keyword evidence="1" id="KW-0378">Hydrolase</keyword>
<dbReference type="InterPro" id="IPR007815">
    <property type="entry name" value="Emycin_Estase"/>
</dbReference>
<name>D5DZS1_PRIM1</name>
<dbReference type="Pfam" id="PF05139">
    <property type="entry name" value="Erythro_esteras"/>
    <property type="match status" value="1"/>
</dbReference>
<dbReference type="eggNOG" id="COG2312">
    <property type="taxonomic scope" value="Bacteria"/>
</dbReference>
<dbReference type="Gene3D" id="3.30.1870.10">
    <property type="entry name" value="EreA-like, domain 2"/>
    <property type="match status" value="1"/>
</dbReference>
<dbReference type="SUPFAM" id="SSF159501">
    <property type="entry name" value="EreA/ChaN-like"/>
    <property type="match status" value="1"/>
</dbReference>
<dbReference type="CDD" id="cd14728">
    <property type="entry name" value="Ere-like"/>
    <property type="match status" value="1"/>
</dbReference>
<sequence length="420" mass="49603">MGIFFRGQEKYLNSVEWLSKNSIHLSEPAKCTPQEFEFLRHIVKDKRIVWLGENGHNIREHNMMKSKIIEFLHKEMDFTVLAFESGLAECFSANELKEEFTDEDFLKNAIYSLWATKENLPLFQLMKKSDLSLIGIDINPSSNPDLFVKFVQQLSSVVSEDAIEKIEYIEAGVYKWYYQLGQYKARRKKVPAEMLHEFAEFKEKASAVIGDLEASLHEEYVLRLENHELVRQFKIILRCLQNRLYFINHFHNNYRTYKKVREKRMKENLEWICQELYPNEKIIIWAHNLHIFKQYKTFTGFEPLGAIVSNKIKEQSYYLGLFMYEGEIHTDTGQPYKIEKPPKKSLEDYMHQVQSPALFTDFSQLEKNSGNKWIFTKTIFLESGTMPTLFVPRDQLDGALLVESVSPPEYLKRKKINKKT</sequence>
<accession>D5DZS1</accession>
<evidence type="ECO:0000313" key="1">
    <source>
        <dbReference type="EMBL" id="ADE70472.1"/>
    </source>
</evidence>
<dbReference type="STRING" id="545693.BMQ_3450"/>
<proteinExistence type="predicted"/>
<protein>
    <submittedName>
        <fullName evidence="1">Putative erythromycin esterase</fullName>
        <ecNumber evidence="1">3.1.-.-</ecNumber>
    </submittedName>
</protein>
<dbReference type="Gene3D" id="3.40.1660.10">
    <property type="entry name" value="EreA-like (biosynthetic domain)"/>
    <property type="match status" value="1"/>
</dbReference>
<reference evidence="1 2" key="1">
    <citation type="journal article" date="2011" name="J. Bacteriol.">
        <title>Genome sequences of the biotechnologically important Bacillus megaterium strains QM B1551 and DSM319.</title>
        <authorList>
            <person name="Eppinger M."/>
            <person name="Bunk B."/>
            <person name="Johns M.A."/>
            <person name="Edirisinghe J.N."/>
            <person name="Kutumbaka K.K."/>
            <person name="Koenig S.S."/>
            <person name="Huot Creasy H."/>
            <person name="Rosovitz M.J."/>
            <person name="Riley D.R."/>
            <person name="Daugherty S."/>
            <person name="Martin M."/>
            <person name="Elbourne L.D."/>
            <person name="Paulsen I."/>
            <person name="Biedendieck R."/>
            <person name="Braun C."/>
            <person name="Grayburn S."/>
            <person name="Dhingra S."/>
            <person name="Lukyanchuk V."/>
            <person name="Ball B."/>
            <person name="Ul-Qamar R."/>
            <person name="Seibel J."/>
            <person name="Bremer E."/>
            <person name="Jahn D."/>
            <person name="Ravel J."/>
            <person name="Vary P.S."/>
        </authorList>
    </citation>
    <scope>NUCLEOTIDE SEQUENCE [LARGE SCALE GENOMIC DNA]</scope>
    <source>
        <strain evidence="2">ATCC 12872 / QMB1551</strain>
    </source>
</reference>
<gene>
    <name evidence="1" type="ordered locus">BMQ_3450</name>
</gene>
<dbReference type="PANTHER" id="PTHR31299">
    <property type="entry name" value="ESTERASE, PUTATIVE (AFU_ORTHOLOGUE AFUA_1G05850)-RELATED"/>
    <property type="match status" value="1"/>
</dbReference>
<dbReference type="EMBL" id="CP001983">
    <property type="protein sequence ID" value="ADE70472.1"/>
    <property type="molecule type" value="Genomic_DNA"/>
</dbReference>
<keyword evidence="2" id="KW-1185">Reference proteome</keyword>
<dbReference type="AlphaFoldDB" id="D5DZS1"/>
<dbReference type="GO" id="GO:0046677">
    <property type="term" value="P:response to antibiotic"/>
    <property type="evidence" value="ECO:0007669"/>
    <property type="project" value="InterPro"/>
</dbReference>